<dbReference type="CDD" id="cd00995">
    <property type="entry name" value="PBP2_NikA_DppA_OppA_like"/>
    <property type="match status" value="1"/>
</dbReference>
<evidence type="ECO:0000259" key="1">
    <source>
        <dbReference type="Pfam" id="PF00496"/>
    </source>
</evidence>
<dbReference type="eggNOG" id="COG4166">
    <property type="taxonomic scope" value="Bacteria"/>
</dbReference>
<dbReference type="EMBL" id="JGZR01000003">
    <property type="protein sequence ID" value="KFJ04544.1"/>
    <property type="molecule type" value="Genomic_DNA"/>
</dbReference>
<dbReference type="GO" id="GO:0042597">
    <property type="term" value="C:periplasmic space"/>
    <property type="evidence" value="ECO:0007669"/>
    <property type="project" value="UniProtKB-ARBA"/>
</dbReference>
<feature type="domain" description="Solute-binding protein family 5" evidence="1">
    <location>
        <begin position="88"/>
        <end position="462"/>
    </location>
</feature>
<dbReference type="PANTHER" id="PTHR30290:SF83">
    <property type="entry name" value="ABC TRANSPORTER SUBSTRATE-BINDING PROTEIN"/>
    <property type="match status" value="1"/>
</dbReference>
<evidence type="ECO:0000313" key="3">
    <source>
        <dbReference type="Proteomes" id="UP000029055"/>
    </source>
</evidence>
<comment type="caution">
    <text evidence="2">The sequence shown here is derived from an EMBL/GenBank/DDBJ whole genome shotgun (WGS) entry which is preliminary data.</text>
</comment>
<sequence>MTITSRKSKEAAALAAVIGIALALGGCGASGGGNASSGPAAIIVNDSEPAAGLVPSDTNDLAGWKVVTQLFEGLVTFSNSGKLIYADAQSITPNADASQYTIKLRPGLKFSNGEAITAKTYAKSWSFAANAANGQMGASIFSTIKGYDALQDKNVDKNAQLSGLDPLDDSTLKVTLAAPDSSFAYKVGDVAFLPLPSAAYSDIKTFGQKPIGNGPYGFKSWTHDRQIELVPNKTYTGPRKAQNGGVTFRLYTDLDSAYADLQGGNLDVLDTIPNSALSTYAKDDSVQAFNKPGPGFKSFTIPQNLKHFTGEEGRLRRAAIALAVDRATIITKVLHNTATQATDFTAPTIVGHSTGLAGTDVLDYNAAKAKELWKQADAIAPWDGTFRLAYSADSGTKPWVEAIANSIGNALGIMSQPYAFPTQKELTGAIQNRTIGAAFLQGLQSDYPHPEGYLVQAYSSAAADGKGLNNGDYKSAAFDSLLAQAARQTTLDGAIDYYHQAEELLLKDLPVIPLWYANVNAAAGKNIKNMSFSYMGVPEYQKLRK</sequence>
<accession>A0A087E9U3</accession>
<dbReference type="InterPro" id="IPR030678">
    <property type="entry name" value="Peptide/Ni-bd"/>
</dbReference>
<dbReference type="Gene3D" id="3.40.190.10">
    <property type="entry name" value="Periplasmic binding protein-like II"/>
    <property type="match status" value="1"/>
</dbReference>
<dbReference type="Pfam" id="PF00496">
    <property type="entry name" value="SBP_bac_5"/>
    <property type="match status" value="1"/>
</dbReference>
<dbReference type="Gene3D" id="3.10.105.10">
    <property type="entry name" value="Dipeptide-binding Protein, Domain 3"/>
    <property type="match status" value="1"/>
</dbReference>
<gene>
    <name evidence="2" type="ORF">BISU_0551</name>
</gene>
<dbReference type="OrthoDB" id="9046151at2"/>
<dbReference type="InterPro" id="IPR000914">
    <property type="entry name" value="SBP_5_dom"/>
</dbReference>
<dbReference type="GO" id="GO:0015833">
    <property type="term" value="P:peptide transport"/>
    <property type="evidence" value="ECO:0007669"/>
    <property type="project" value="TreeGrafter"/>
</dbReference>
<name>A0A087E9U3_9BIFI</name>
<dbReference type="PROSITE" id="PS51257">
    <property type="entry name" value="PROKAR_LIPOPROTEIN"/>
    <property type="match status" value="1"/>
</dbReference>
<dbReference type="Proteomes" id="UP000029055">
    <property type="component" value="Unassembled WGS sequence"/>
</dbReference>
<dbReference type="GO" id="GO:0043190">
    <property type="term" value="C:ATP-binding cassette (ABC) transporter complex"/>
    <property type="evidence" value="ECO:0007669"/>
    <property type="project" value="InterPro"/>
</dbReference>
<reference evidence="2 3" key="1">
    <citation type="submission" date="2014-03" db="EMBL/GenBank/DDBJ databases">
        <title>Genomics of Bifidobacteria.</title>
        <authorList>
            <person name="Ventura M."/>
            <person name="Milani C."/>
            <person name="Lugli G.A."/>
        </authorList>
    </citation>
    <scope>NUCLEOTIDE SEQUENCE [LARGE SCALE GENOMIC DNA]</scope>
    <source>
        <strain evidence="2 3">LMG 11597</strain>
    </source>
</reference>
<keyword evidence="3" id="KW-1185">Reference proteome</keyword>
<protein>
    <submittedName>
        <fullName evidence="2">Dipeptide-binding ABC transporter, periplasmic substrate-binding component</fullName>
    </submittedName>
</protein>
<dbReference type="Gene3D" id="3.90.76.10">
    <property type="entry name" value="Dipeptide-binding Protein, Domain 1"/>
    <property type="match status" value="1"/>
</dbReference>
<dbReference type="PIRSF" id="PIRSF002741">
    <property type="entry name" value="MppA"/>
    <property type="match status" value="1"/>
</dbReference>
<organism evidence="2 3">
    <name type="scientific">Bifidobacterium subtile</name>
    <dbReference type="NCBI Taxonomy" id="77635"/>
    <lineage>
        <taxon>Bacteria</taxon>
        <taxon>Bacillati</taxon>
        <taxon>Actinomycetota</taxon>
        <taxon>Actinomycetes</taxon>
        <taxon>Bifidobacteriales</taxon>
        <taxon>Bifidobacteriaceae</taxon>
        <taxon>Bifidobacterium</taxon>
    </lineage>
</organism>
<dbReference type="PANTHER" id="PTHR30290">
    <property type="entry name" value="PERIPLASMIC BINDING COMPONENT OF ABC TRANSPORTER"/>
    <property type="match status" value="1"/>
</dbReference>
<dbReference type="AlphaFoldDB" id="A0A087E9U3"/>
<proteinExistence type="predicted"/>
<dbReference type="STRING" id="77635.BISU_0551"/>
<evidence type="ECO:0000313" key="2">
    <source>
        <dbReference type="EMBL" id="KFJ04544.1"/>
    </source>
</evidence>
<dbReference type="InterPro" id="IPR039424">
    <property type="entry name" value="SBP_5"/>
</dbReference>
<dbReference type="RefSeq" id="WP_024462844.1">
    <property type="nucleotide sequence ID" value="NZ_CP062939.1"/>
</dbReference>
<dbReference type="GO" id="GO:1904680">
    <property type="term" value="F:peptide transmembrane transporter activity"/>
    <property type="evidence" value="ECO:0007669"/>
    <property type="project" value="TreeGrafter"/>
</dbReference>
<dbReference type="SUPFAM" id="SSF53850">
    <property type="entry name" value="Periplasmic binding protein-like II"/>
    <property type="match status" value="1"/>
</dbReference>